<feature type="transmembrane region" description="Helical" evidence="1">
    <location>
        <begin position="15"/>
        <end position="33"/>
    </location>
</feature>
<sequence length="196" mass="21791">MSRDASTSCVATHDVANIPALFALSALCALGLLERVDGLLVTKVFLGYIALDFLWIALWPRAVPGGARLVLIHHAVTSVLLAHVLRRPERAMETCRNGLVEANTLLLILRRRSPRGSRANAFWNLMYLTTLVPVRFVWQPMLFVRLVALTSNDKALERFEVLGAQAFLLGFNVWLVARRRNSSANANTTKKGEKIS</sequence>
<feature type="transmembrane region" description="Helical" evidence="1">
    <location>
        <begin position="158"/>
        <end position="177"/>
    </location>
</feature>
<feature type="transmembrane region" description="Helical" evidence="1">
    <location>
        <begin position="40"/>
        <end position="59"/>
    </location>
</feature>
<proteinExistence type="predicted"/>
<evidence type="ECO:0008006" key="3">
    <source>
        <dbReference type="Google" id="ProtNLM"/>
    </source>
</evidence>
<organism evidence="2">
    <name type="scientific">Ostreococcus tauri</name>
    <name type="common">Marine green alga</name>
    <dbReference type="NCBI Taxonomy" id="70448"/>
    <lineage>
        <taxon>Eukaryota</taxon>
        <taxon>Viridiplantae</taxon>
        <taxon>Chlorophyta</taxon>
        <taxon>Mamiellophyceae</taxon>
        <taxon>Mamiellales</taxon>
        <taxon>Bathycoccaceae</taxon>
        <taxon>Ostreococcus</taxon>
    </lineage>
</organism>
<feature type="transmembrane region" description="Helical" evidence="1">
    <location>
        <begin position="65"/>
        <end position="85"/>
    </location>
</feature>
<accession>A0A1Y5HX36</accession>
<reference evidence="2" key="1">
    <citation type="submission" date="2017-04" db="EMBL/GenBank/DDBJ databases">
        <title>Population genomics of picophytoplankton unveils novel chromosome hypervariability.</title>
        <authorList>
            <consortium name="DOE Joint Genome Institute"/>
            <person name="Blanc-Mathieu R."/>
            <person name="Krasovec M."/>
            <person name="Hebrard M."/>
            <person name="Yau S."/>
            <person name="Desgranges E."/>
            <person name="Martin J."/>
            <person name="Schackwitz W."/>
            <person name="Kuo A."/>
            <person name="Salin G."/>
            <person name="Donnadieu C."/>
            <person name="Desdevises Y."/>
            <person name="Sanchez-Ferandin S."/>
            <person name="Moreau H."/>
            <person name="Rivals E."/>
            <person name="Grigoriev I.V."/>
            <person name="Grimsley N."/>
            <person name="Eyre-Walker A."/>
            <person name="Piganeau G."/>
        </authorList>
    </citation>
    <scope>NUCLEOTIDE SEQUENCE [LARGE SCALE GENOMIC DNA]</scope>
    <source>
        <strain evidence="2">RCC 1115</strain>
    </source>
</reference>
<evidence type="ECO:0000313" key="2">
    <source>
        <dbReference type="EMBL" id="OUS41849.1"/>
    </source>
</evidence>
<dbReference type="EMBL" id="KZ155839">
    <property type="protein sequence ID" value="OUS41849.1"/>
    <property type="molecule type" value="Genomic_DNA"/>
</dbReference>
<dbReference type="AlphaFoldDB" id="A0A1Y5HX36"/>
<keyword evidence="1" id="KW-0472">Membrane</keyword>
<name>A0A1Y5HX36_OSTTA</name>
<keyword evidence="1" id="KW-1133">Transmembrane helix</keyword>
<protein>
    <recommendedName>
        <fullName evidence="3">TLC domain-containing protein</fullName>
    </recommendedName>
</protein>
<keyword evidence="1" id="KW-0812">Transmembrane</keyword>
<evidence type="ECO:0000256" key="1">
    <source>
        <dbReference type="SAM" id="Phobius"/>
    </source>
</evidence>
<dbReference type="Proteomes" id="UP000195557">
    <property type="component" value="Unassembled WGS sequence"/>
</dbReference>
<feature type="transmembrane region" description="Helical" evidence="1">
    <location>
        <begin position="121"/>
        <end position="138"/>
    </location>
</feature>
<gene>
    <name evidence="2" type="ORF">BE221DRAFT_142629</name>
</gene>